<feature type="region of interest" description="Disordered" evidence="1">
    <location>
        <begin position="249"/>
        <end position="282"/>
    </location>
</feature>
<feature type="compositionally biased region" description="Polar residues" evidence="1">
    <location>
        <begin position="260"/>
        <end position="270"/>
    </location>
</feature>
<dbReference type="RefSeq" id="XP_024574675.1">
    <property type="nucleotide sequence ID" value="XM_024723728.1"/>
</dbReference>
<dbReference type="EMBL" id="CCYD01000321">
    <property type="protein sequence ID" value="CEG38306.1"/>
    <property type="molecule type" value="Genomic_DNA"/>
</dbReference>
<sequence>MGLGTVTLLEIKKVPNSKRIAFCLPSGEFIVVTDTCAPDFGANNAADLYGCNLFQFLMLRDAEKLEDFLHAQHTDNSNGSGLVVNRSQQMRLMVRLSRNPRTQLCIQLSDTPLTLRMMRCIDTIRSLSHPLGLFADSSSFVLSEDEFSTLLRHSLHNKDSLCSPNHASQAEALMSTEDDDDLTFLEIEDSCMSPASFTSVVPVELKHRNSSLDMTQNGLDVNSEESDHDLRASLSDLAFEADWSSETLQDDGFVSPQPVTPISSDTSYMPTSKPDLRAEVFS</sequence>
<proteinExistence type="predicted"/>
<dbReference type="GeneID" id="36403442"/>
<evidence type="ECO:0000313" key="2">
    <source>
        <dbReference type="EMBL" id="CEG38306.1"/>
    </source>
</evidence>
<reference evidence="3" key="1">
    <citation type="submission" date="2014-09" db="EMBL/GenBank/DDBJ databases">
        <authorList>
            <person name="Sharma Rahul"/>
            <person name="Thines Marco"/>
        </authorList>
    </citation>
    <scope>NUCLEOTIDE SEQUENCE [LARGE SCALE GENOMIC DNA]</scope>
</reference>
<organism evidence="2 3">
    <name type="scientific">Plasmopara halstedii</name>
    <name type="common">Downy mildew of sunflower</name>
    <dbReference type="NCBI Taxonomy" id="4781"/>
    <lineage>
        <taxon>Eukaryota</taxon>
        <taxon>Sar</taxon>
        <taxon>Stramenopiles</taxon>
        <taxon>Oomycota</taxon>
        <taxon>Peronosporomycetes</taxon>
        <taxon>Peronosporales</taxon>
        <taxon>Peronosporaceae</taxon>
        <taxon>Plasmopara</taxon>
    </lineage>
</organism>
<dbReference type="OrthoDB" id="120709at2759"/>
<dbReference type="STRING" id="4781.A0A0P1ACP5"/>
<evidence type="ECO:0000256" key="1">
    <source>
        <dbReference type="SAM" id="MobiDB-lite"/>
    </source>
</evidence>
<name>A0A0P1ACP5_PLAHL</name>
<evidence type="ECO:0000313" key="3">
    <source>
        <dbReference type="Proteomes" id="UP000054928"/>
    </source>
</evidence>
<protein>
    <submittedName>
        <fullName evidence="2">Uncharacterized protein</fullName>
    </submittedName>
</protein>
<dbReference type="OMA" id="MHADETH"/>
<dbReference type="Proteomes" id="UP000054928">
    <property type="component" value="Unassembled WGS sequence"/>
</dbReference>
<dbReference type="AlphaFoldDB" id="A0A0P1ACP5"/>
<keyword evidence="3" id="KW-1185">Reference proteome</keyword>
<accession>A0A0P1ACP5</accession>